<proteinExistence type="predicted"/>
<evidence type="ECO:0000313" key="1">
    <source>
        <dbReference type="EMBL" id="MBX44321.1"/>
    </source>
</evidence>
<reference evidence="1" key="1">
    <citation type="submission" date="2018-02" db="EMBL/GenBank/DDBJ databases">
        <title>Rhizophora mucronata_Transcriptome.</title>
        <authorList>
            <person name="Meera S.P."/>
            <person name="Sreeshan A."/>
            <person name="Augustine A."/>
        </authorList>
    </citation>
    <scope>NUCLEOTIDE SEQUENCE</scope>
    <source>
        <tissue evidence="1">Leaf</tissue>
    </source>
</reference>
<name>A0A2P2NPE6_RHIMU</name>
<organism evidence="1">
    <name type="scientific">Rhizophora mucronata</name>
    <name type="common">Asiatic mangrove</name>
    <dbReference type="NCBI Taxonomy" id="61149"/>
    <lineage>
        <taxon>Eukaryota</taxon>
        <taxon>Viridiplantae</taxon>
        <taxon>Streptophyta</taxon>
        <taxon>Embryophyta</taxon>
        <taxon>Tracheophyta</taxon>
        <taxon>Spermatophyta</taxon>
        <taxon>Magnoliopsida</taxon>
        <taxon>eudicotyledons</taxon>
        <taxon>Gunneridae</taxon>
        <taxon>Pentapetalae</taxon>
        <taxon>rosids</taxon>
        <taxon>fabids</taxon>
        <taxon>Malpighiales</taxon>
        <taxon>Rhizophoraceae</taxon>
        <taxon>Rhizophora</taxon>
    </lineage>
</organism>
<protein>
    <submittedName>
        <fullName evidence="1">Uncharacterized protein</fullName>
    </submittedName>
</protein>
<dbReference type="EMBL" id="GGEC01063837">
    <property type="protein sequence ID" value="MBX44321.1"/>
    <property type="molecule type" value="Transcribed_RNA"/>
</dbReference>
<sequence>MVFLTWYNTPLHVKAQLFCNGRGNKQALLSSKNSLLIHNKCEGSLI</sequence>
<dbReference type="AlphaFoldDB" id="A0A2P2NPE6"/>
<accession>A0A2P2NPE6</accession>